<gene>
    <name evidence="2" type="ORF">PVBG_01237</name>
</gene>
<dbReference type="InterPro" id="IPR047574">
    <property type="entry name" value="AD"/>
</dbReference>
<dbReference type="SMART" id="SM00995">
    <property type="entry name" value="AD"/>
    <property type="match status" value="1"/>
</dbReference>
<organism evidence="2 3">
    <name type="scientific">Plasmodium vivax (strain Brazil I)</name>
    <dbReference type="NCBI Taxonomy" id="1033975"/>
    <lineage>
        <taxon>Eukaryota</taxon>
        <taxon>Sar</taxon>
        <taxon>Alveolata</taxon>
        <taxon>Apicomplexa</taxon>
        <taxon>Aconoidasida</taxon>
        <taxon>Haemosporida</taxon>
        <taxon>Plasmodiidae</taxon>
        <taxon>Plasmodium</taxon>
        <taxon>Plasmodium (Plasmodium)</taxon>
    </lineage>
</organism>
<dbReference type="InterPro" id="IPR019181">
    <property type="entry name" value="LSM12_ABD"/>
</dbReference>
<evidence type="ECO:0000313" key="3">
    <source>
        <dbReference type="Proteomes" id="UP000053327"/>
    </source>
</evidence>
<feature type="domain" description="AD" evidence="1">
    <location>
        <begin position="78"/>
        <end position="173"/>
    </location>
</feature>
<dbReference type="Proteomes" id="UP000053327">
    <property type="component" value="Unassembled WGS sequence"/>
</dbReference>
<dbReference type="PANTHER" id="PTHR13542">
    <property type="entry name" value="LSM12 HOMOLOG"/>
    <property type="match status" value="1"/>
</dbReference>
<accession>A0A0J9SUK7</accession>
<dbReference type="OrthoDB" id="1057137at2759"/>
<dbReference type="PROSITE" id="PS52001">
    <property type="entry name" value="AD"/>
    <property type="match status" value="1"/>
</dbReference>
<dbReference type="AlphaFoldDB" id="A0A0J9SUK7"/>
<dbReference type="InterPro" id="IPR048478">
    <property type="entry name" value="LSM12_LSM"/>
</dbReference>
<dbReference type="Pfam" id="PF09793">
    <property type="entry name" value="AD"/>
    <property type="match status" value="1"/>
</dbReference>
<dbReference type="Pfam" id="PF21166">
    <property type="entry name" value="LSM12_LSM"/>
    <property type="match status" value="1"/>
</dbReference>
<dbReference type="InterPro" id="IPR039683">
    <property type="entry name" value="Lsm12-like"/>
</dbReference>
<reference evidence="2 3" key="1">
    <citation type="submission" date="2011-08" db="EMBL/GenBank/DDBJ databases">
        <title>The Genome Sequence of Plasmodium vivax Brazil I.</title>
        <authorList>
            <consortium name="The Broad Institute Genome Sequencing Platform"/>
            <consortium name="The Broad Institute Genome Sequencing Center for Infectious Disease"/>
            <person name="Neafsey D."/>
            <person name="Carlton J."/>
            <person name="Barnwell J."/>
            <person name="Collins W."/>
            <person name="Escalante A."/>
            <person name="Mullikin J."/>
            <person name="Saul A."/>
            <person name="Guigo R."/>
            <person name="Camara F."/>
            <person name="Young S.K."/>
            <person name="Zeng Q."/>
            <person name="Gargeya S."/>
            <person name="Fitzgerald M."/>
            <person name="Haas B."/>
            <person name="Abouelleil A."/>
            <person name="Alvarado L."/>
            <person name="Arachchi H.M."/>
            <person name="Berlin A."/>
            <person name="Brown A."/>
            <person name="Chapman S.B."/>
            <person name="Chen Z."/>
            <person name="Dunbar C."/>
            <person name="Freedman E."/>
            <person name="Gearin G."/>
            <person name="Gellesch M."/>
            <person name="Goldberg J."/>
            <person name="Griggs A."/>
            <person name="Gujja S."/>
            <person name="Heiman D."/>
            <person name="Howarth C."/>
            <person name="Larson L."/>
            <person name="Lui A."/>
            <person name="MacDonald P.J.P."/>
            <person name="Montmayeur A."/>
            <person name="Murphy C."/>
            <person name="Neiman D."/>
            <person name="Pearson M."/>
            <person name="Priest M."/>
            <person name="Roberts A."/>
            <person name="Saif S."/>
            <person name="Shea T."/>
            <person name="Shenoy N."/>
            <person name="Sisk P."/>
            <person name="Stolte C."/>
            <person name="Sykes S."/>
            <person name="Wortman J."/>
            <person name="Nusbaum C."/>
            <person name="Birren B."/>
        </authorList>
    </citation>
    <scope>NUCLEOTIDE SEQUENCE [LARGE SCALE GENOMIC DNA]</scope>
    <source>
        <strain evidence="2 3">Brazil I</strain>
    </source>
</reference>
<sequence>MSKSIFDPSLYFGHVVSTKTREGHSFEGELYCYETNLKFIIIKEEGKNGTANFYIIKTDIIVDIEIVRRIKILFDPLPQIERSLIEKIEKKALTDFESVKARIGIGVTQEAQELFDFIWKTHPDCAWSNKDILVLNGEVRIKPPYGPDNCVAKNENLKERFSTVISKFRQKRNMSNWS</sequence>
<evidence type="ECO:0000313" key="2">
    <source>
        <dbReference type="EMBL" id="KMZ85727.1"/>
    </source>
</evidence>
<protein>
    <recommendedName>
        <fullName evidence="1">AD domain-containing protein</fullName>
    </recommendedName>
</protein>
<name>A0A0J9SUK7_PLAV1</name>
<evidence type="ECO:0000259" key="1">
    <source>
        <dbReference type="PROSITE" id="PS52001"/>
    </source>
</evidence>
<dbReference type="EMBL" id="KQ234829">
    <property type="protein sequence ID" value="KMZ85727.1"/>
    <property type="molecule type" value="Genomic_DNA"/>
</dbReference>
<proteinExistence type="predicted"/>